<protein>
    <submittedName>
        <fullName evidence="3">Phage tail protein</fullName>
    </submittedName>
</protein>
<name>A0A220MIK1_9BACL</name>
<dbReference type="Proteomes" id="UP000197781">
    <property type="component" value="Chromosome"/>
</dbReference>
<organism evidence="3 4">
    <name type="scientific">Brevibacillus formosus</name>
    <dbReference type="NCBI Taxonomy" id="54913"/>
    <lineage>
        <taxon>Bacteria</taxon>
        <taxon>Bacillati</taxon>
        <taxon>Bacillota</taxon>
        <taxon>Bacilli</taxon>
        <taxon>Bacillales</taxon>
        <taxon>Paenibacillaceae</taxon>
        <taxon>Brevibacillus</taxon>
    </lineage>
</organism>
<proteinExistence type="predicted"/>
<sequence length="169" mass="18009">MEPFLGEIRFFPFPFAPKGWALCNGAVLPINGNQALFSLIGNNYGGNGTTTFALPDLRGRVPVHKNNQQDRPIVPLGMSAGEETHVLTTNEIPAHTHTATGSNAAASEKISAGNYWAQASTTTYGTTPDTTMSESALQTVGNSAPHTNMQPYLVGNFCIAIQGIYPSRN</sequence>
<gene>
    <name evidence="3" type="ORF">BP422_14170</name>
</gene>
<dbReference type="RefSeq" id="WP_088908338.1">
    <property type="nucleotide sequence ID" value="NZ_CP018145.1"/>
</dbReference>
<feature type="domain" description="Phage tail collar" evidence="1">
    <location>
        <begin position="6"/>
        <end position="62"/>
    </location>
</feature>
<feature type="domain" description="Baseplate structural protein Gp10 C-terminal" evidence="2">
    <location>
        <begin position="74"/>
        <end position="154"/>
    </location>
</feature>
<evidence type="ECO:0000259" key="1">
    <source>
        <dbReference type="Pfam" id="PF07484"/>
    </source>
</evidence>
<accession>A0A220MIK1</accession>
<reference evidence="3 4" key="1">
    <citation type="submission" date="2016-11" db="EMBL/GenBank/DDBJ databases">
        <authorList>
            <person name="Jaros S."/>
            <person name="Januszkiewicz K."/>
            <person name="Wedrychowicz H."/>
        </authorList>
    </citation>
    <scope>NUCLEOTIDE SEQUENCE [LARGE SCALE GENOMIC DNA]</scope>
    <source>
        <strain evidence="3 4">NF2</strain>
    </source>
</reference>
<dbReference type="InterPro" id="IPR053827">
    <property type="entry name" value="Gp10_C"/>
</dbReference>
<dbReference type="InterPro" id="IPR037053">
    <property type="entry name" value="Phage_tail_collar_dom_sf"/>
</dbReference>
<dbReference type="Pfam" id="PF21939">
    <property type="entry name" value="Gp10_C"/>
    <property type="match status" value="1"/>
</dbReference>
<dbReference type="SUPFAM" id="SSF88874">
    <property type="entry name" value="Receptor-binding domain of short tail fibre protein gp12"/>
    <property type="match status" value="1"/>
</dbReference>
<dbReference type="Gene3D" id="3.90.1340.10">
    <property type="entry name" value="Phage tail collar domain"/>
    <property type="match status" value="1"/>
</dbReference>
<evidence type="ECO:0000313" key="3">
    <source>
        <dbReference type="EMBL" id="ASJ54609.1"/>
    </source>
</evidence>
<dbReference type="AlphaFoldDB" id="A0A220MIK1"/>
<dbReference type="Pfam" id="PF07484">
    <property type="entry name" value="Collar"/>
    <property type="match status" value="1"/>
</dbReference>
<evidence type="ECO:0000313" key="4">
    <source>
        <dbReference type="Proteomes" id="UP000197781"/>
    </source>
</evidence>
<dbReference type="KEGG" id="bfm:BP422_14170"/>
<dbReference type="EMBL" id="CP018145">
    <property type="protein sequence ID" value="ASJ54609.1"/>
    <property type="molecule type" value="Genomic_DNA"/>
</dbReference>
<evidence type="ECO:0000259" key="2">
    <source>
        <dbReference type="Pfam" id="PF21939"/>
    </source>
</evidence>
<dbReference type="InterPro" id="IPR011083">
    <property type="entry name" value="Phage_tail_collar_dom"/>
</dbReference>